<evidence type="ECO:0000313" key="3">
    <source>
        <dbReference type="Proteomes" id="UP001189429"/>
    </source>
</evidence>
<dbReference type="EMBL" id="CAUYUJ010015834">
    <property type="protein sequence ID" value="CAK0858685.1"/>
    <property type="molecule type" value="Genomic_DNA"/>
</dbReference>
<dbReference type="Proteomes" id="UP001189429">
    <property type="component" value="Unassembled WGS sequence"/>
</dbReference>
<proteinExistence type="predicted"/>
<comment type="caution">
    <text evidence="2">The sequence shown here is derived from an EMBL/GenBank/DDBJ whole genome shotgun (WGS) entry which is preliminary data.</text>
</comment>
<name>A0ABN9UGD6_9DINO</name>
<feature type="region of interest" description="Disordered" evidence="1">
    <location>
        <begin position="301"/>
        <end position="335"/>
    </location>
</feature>
<keyword evidence="3" id="KW-1185">Reference proteome</keyword>
<organism evidence="2 3">
    <name type="scientific">Prorocentrum cordatum</name>
    <dbReference type="NCBI Taxonomy" id="2364126"/>
    <lineage>
        <taxon>Eukaryota</taxon>
        <taxon>Sar</taxon>
        <taxon>Alveolata</taxon>
        <taxon>Dinophyceae</taxon>
        <taxon>Prorocentrales</taxon>
        <taxon>Prorocentraceae</taxon>
        <taxon>Prorocentrum</taxon>
    </lineage>
</organism>
<sequence>AGTPRRAALPMGSTWSLWIAQMIDEDRGPPLVARPWLAEEADEIGYYARVDNLGAIGVCEKAVGRALEQLEGGFNREGLLLHKSELSRAGIVALGAELDGAALRARVAPKRIWNVYAELGALLRRERASAWSVQAVLGHCVFAALCCRRLLGVFHSVRAFVEHGRASGRAEPLWGECRAELRVFRPLVIFMADSSLEGCAVAQASWPLDASREVGRTSERKRIRRVGWQADGGWSVAAGADERGCDEPPSETARDLEVDRSFPEVPASHASLASQRRATLRPQDVQLALRDRLGCSRQELGLPETDEQLSRAPALADVGASSGTDDEAGPGPGAARRAVLRRAGHQRRCKFLGLALATPALGASAFLEQSSVTPKVLERRLAEVGGFVHFAGGRWGANKGEQVLAGPSLPEGMAAPGAGSQSAEVTAGPRAGIAWRLVERGSLQMAAFPLVSLSICLRPLWGMGRRGIIAPAAGISPFWNLLLFPSQHAERSKTVLSDVSIVLDSPCLQFLGPILRALADGPREESVWAFAHPQCPMDFKAALAELEIGETIAPHQTRRSGSSIDIARPYRAVSEAQRRGQWASVKSAQRCEKDARLGARWEQLSAPRGGCSRPAKQCSRTCSWAGRAA</sequence>
<accession>A0ABN9UGD6</accession>
<evidence type="ECO:0000313" key="2">
    <source>
        <dbReference type="EMBL" id="CAK0858685.1"/>
    </source>
</evidence>
<gene>
    <name evidence="2" type="ORF">PCOR1329_LOCUS48298</name>
</gene>
<evidence type="ECO:0000256" key="1">
    <source>
        <dbReference type="SAM" id="MobiDB-lite"/>
    </source>
</evidence>
<protein>
    <submittedName>
        <fullName evidence="2">Uncharacterized protein</fullName>
    </submittedName>
</protein>
<feature type="non-terminal residue" evidence="2">
    <location>
        <position position="1"/>
    </location>
</feature>
<reference evidence="2" key="1">
    <citation type="submission" date="2023-10" db="EMBL/GenBank/DDBJ databases">
        <authorList>
            <person name="Chen Y."/>
            <person name="Shah S."/>
            <person name="Dougan E. K."/>
            <person name="Thang M."/>
            <person name="Chan C."/>
        </authorList>
    </citation>
    <scope>NUCLEOTIDE SEQUENCE [LARGE SCALE GENOMIC DNA]</scope>
</reference>